<evidence type="ECO:0000313" key="2">
    <source>
        <dbReference type="Proteomes" id="UP001265762"/>
    </source>
</evidence>
<dbReference type="PANTHER" id="PTHR10044:SF139">
    <property type="entry name" value="DEATH-ASSOCIATED INHIBITOR OF APOPTOSIS 2"/>
    <property type="match status" value="1"/>
</dbReference>
<dbReference type="SMART" id="SM00238">
    <property type="entry name" value="BIR"/>
    <property type="match status" value="2"/>
</dbReference>
<name>A0A977TP71_9BBAC</name>
<proteinExistence type="predicted"/>
<reference evidence="1" key="1">
    <citation type="journal article" date="2022" name="Virus Res.">
        <title>Genome analysis of Psilogramma increta granulovirus and its intrapopulation diversity.</title>
        <authorList>
            <person name="Zhang H."/>
            <person name="Li L."/>
            <person name="Chen B."/>
            <person name="Zuo Y."/>
            <person name="Wu W."/>
            <person name="Yuan M."/>
            <person name="Yang K."/>
        </authorList>
    </citation>
    <scope>NUCLEOTIDE SEQUENCE</scope>
    <source>
        <strain evidence="1">GZ</strain>
    </source>
</reference>
<dbReference type="EMBL" id="ON803509">
    <property type="protein sequence ID" value="UXX41910.1"/>
    <property type="molecule type" value="Genomic_DNA"/>
</dbReference>
<protein>
    <submittedName>
        <fullName evidence="1">Iap-5</fullName>
    </submittedName>
</protein>
<dbReference type="InterPro" id="IPR050784">
    <property type="entry name" value="IAP"/>
</dbReference>
<dbReference type="InterPro" id="IPR001370">
    <property type="entry name" value="BIR_rpt"/>
</dbReference>
<dbReference type="Proteomes" id="UP001265762">
    <property type="component" value="Segment"/>
</dbReference>
<evidence type="ECO:0000313" key="1">
    <source>
        <dbReference type="EMBL" id="UXX41910.1"/>
    </source>
</evidence>
<dbReference type="InterPro" id="IPR013083">
    <property type="entry name" value="Znf_RING/FYVE/PHD"/>
</dbReference>
<keyword evidence="2" id="KW-1185">Reference proteome</keyword>
<dbReference type="PROSITE" id="PS50143">
    <property type="entry name" value="BIR_REPEAT_2"/>
    <property type="match status" value="2"/>
</dbReference>
<organism evidence="1 2">
    <name type="scientific">Psilogramma increta granulovirus</name>
    <dbReference type="NCBI Taxonomy" id="2953508"/>
    <lineage>
        <taxon>Viruses</taxon>
        <taxon>Viruses incertae sedis</taxon>
        <taxon>Naldaviricetes</taxon>
        <taxon>Lefavirales</taxon>
        <taxon>Baculoviridae</taxon>
        <taxon>Betabaculovirus</taxon>
        <taxon>Betabaculovirus psincretae</taxon>
    </lineage>
</organism>
<dbReference type="Pfam" id="PF00653">
    <property type="entry name" value="BIR"/>
    <property type="match status" value="2"/>
</dbReference>
<accession>A0A977TP71</accession>
<dbReference type="Gene3D" id="3.30.40.10">
    <property type="entry name" value="Zinc/RING finger domain, C3HC4 (zinc finger)"/>
    <property type="match status" value="1"/>
</dbReference>
<dbReference type="Gene3D" id="1.10.1170.10">
    <property type="entry name" value="Inhibitor Of Apoptosis Protein (2mihbC-IAP-1), Chain A"/>
    <property type="match status" value="2"/>
</dbReference>
<sequence>MNCYENRLKSFTNWTGNENVEDLATIGFYNTNYKDIIVCYYCNYTDYNYYTGNEDTIFNHKRYSPNCLFYKYISNDTKYLNSTFNFPQMHNSNFSPDHRINLVNHWDYSLAEHRINSYANFPQILKHLIPELSDCGFYYTNCGDVVVCYVCNVYLKNLQTNTNVWQSHKKLNNNCPLLYVRALKNTPYKIDTSTVNDVDNTCDITVEPSAPEYNNHHYTLPKCLNCNIKSIDVVMLPCYHLCMCQECALTCVQCKACNVFVGGFFIIKIPTEKLNVVEYGQWVLPTTDTTTTTTTDTTTANTTTATSQVFKT</sequence>
<dbReference type="PANTHER" id="PTHR10044">
    <property type="entry name" value="INHIBITOR OF APOPTOSIS"/>
    <property type="match status" value="1"/>
</dbReference>
<dbReference type="SUPFAM" id="SSF57924">
    <property type="entry name" value="Inhibitor of apoptosis (IAP) repeat"/>
    <property type="match status" value="2"/>
</dbReference>